<reference evidence="2 3" key="1">
    <citation type="journal article" date="2020" name="Phytopathology">
        <title>A high-quality genome resource of Botrytis fragariae, a new and rapidly spreading fungal pathogen causing strawberry gray mold in the U.S.A.</title>
        <authorList>
            <person name="Wu Y."/>
            <person name="Saski C.A."/>
            <person name="Schnabel G."/>
            <person name="Xiao S."/>
            <person name="Hu M."/>
        </authorList>
    </citation>
    <scope>NUCLEOTIDE SEQUENCE [LARGE SCALE GENOMIC DNA]</scope>
    <source>
        <strain evidence="2 3">BVB16</strain>
    </source>
</reference>
<evidence type="ECO:0000313" key="2">
    <source>
        <dbReference type="EMBL" id="KAF5873159.1"/>
    </source>
</evidence>
<keyword evidence="1" id="KW-0175">Coiled coil</keyword>
<dbReference type="EMBL" id="JABFCT010000009">
    <property type="protein sequence ID" value="KAF5873159.1"/>
    <property type="molecule type" value="Genomic_DNA"/>
</dbReference>
<proteinExistence type="predicted"/>
<dbReference type="AlphaFoldDB" id="A0A8H6AT34"/>
<dbReference type="RefSeq" id="XP_037192105.1">
    <property type="nucleotide sequence ID" value="XM_037338799.1"/>
</dbReference>
<name>A0A8H6AT34_9HELO</name>
<dbReference type="Proteomes" id="UP000531561">
    <property type="component" value="Unassembled WGS sequence"/>
</dbReference>
<dbReference type="OrthoDB" id="5327951at2759"/>
<evidence type="ECO:0000256" key="1">
    <source>
        <dbReference type="SAM" id="Coils"/>
    </source>
</evidence>
<keyword evidence="3" id="KW-1185">Reference proteome</keyword>
<protein>
    <submittedName>
        <fullName evidence="2">Uncharacterized protein</fullName>
    </submittedName>
</protein>
<gene>
    <name evidence="2" type="ORF">Bfra_008437</name>
</gene>
<organism evidence="2 3">
    <name type="scientific">Botrytis fragariae</name>
    <dbReference type="NCBI Taxonomy" id="1964551"/>
    <lineage>
        <taxon>Eukaryota</taxon>
        <taxon>Fungi</taxon>
        <taxon>Dikarya</taxon>
        <taxon>Ascomycota</taxon>
        <taxon>Pezizomycotina</taxon>
        <taxon>Leotiomycetes</taxon>
        <taxon>Helotiales</taxon>
        <taxon>Sclerotiniaceae</taxon>
        <taxon>Botrytis</taxon>
    </lineage>
</organism>
<evidence type="ECO:0000313" key="3">
    <source>
        <dbReference type="Proteomes" id="UP000531561"/>
    </source>
</evidence>
<comment type="caution">
    <text evidence="2">The sequence shown here is derived from an EMBL/GenBank/DDBJ whole genome shotgun (WGS) entry which is preliminary data.</text>
</comment>
<feature type="coiled-coil region" evidence="1">
    <location>
        <begin position="375"/>
        <end position="402"/>
    </location>
</feature>
<accession>A0A8H6AT34</accession>
<dbReference type="GeneID" id="59262491"/>
<sequence>MSYQMQTLPGITLLGQPEKNGVYDQQEIVTLITQYYELLAKMCYFPASYIKYAPHDPPIDVDLAKSFDLEPQVIEFLQALPYVEGYSNEDEFILGGSFADMRDLEVLMQSRDPGFASPKGGFDDENGEYMRPWEVCINECGNHGTMMFLDTRNGHITMEGQDSGHSEDPGVYNFPGGLRSRNRNSHGHLPSRHARELFEDFTNRLLKLQWIPSSEDRRMLSEWDEEYEDLRLLFRAYGWPHNFNATSFDSAYSRWREFLTIKSNACDSASNIIDQKLNLDSATESLNYHSKCVRMGVWDRDPSKHPEEISMLETILEENREIVNEANEILEKAIADHGDWKGERAEIIKAWKKHFEKDIERQEGNLEWWRGEGRAHCKEEEIEETREKIRILKERLANVEEQPISVEEPDGVKYYYFCGHYYYLNPDGSQLYAYGSWKLRINTSGKRYWIPEQREFAYEPDEMNARYIFNFAGEVILRETRDRLRDIAAPSLGTLIMRYHRGAAQAYLDDLENRIDSVNGREDWEQMTKVAWDELIYLEWKTGLWYGEWLEKERKRLQDKGQYTEYNVWVDDELKRVTEDNDVENIKEESIGEAVIKKENVKTEDVEEEIIKEEPTEEVSIKDEFSGKLFMETES</sequence>